<feature type="region of interest" description="Disordered" evidence="2">
    <location>
        <begin position="447"/>
        <end position="499"/>
    </location>
</feature>
<evidence type="ECO:0000256" key="3">
    <source>
        <dbReference type="SAM" id="Phobius"/>
    </source>
</evidence>
<sequence>MRPEQSSLGNTQPSRGRLRPAVAWTVANAVLPGTALLKSGRRSGWAFLVFFLAVPLGAVAAYFLFDGLDLILRIAVRPNALIGVALALVAFALCWALLVVAGNYLMNSLFGLGGRKRLVSMTVCVVLVAAVGVPAGFVVRALEAQRSLLLNSFITDDDASFGLGESRDTRATPASEDPWAGQPRLNIMLLGHDAGQDRVGTRPDTIMVASIDTRSGATSLFSIPRNLQYVEFPAGSPMHDAFPNGFDAYGPTENLINAVWTWAADHPDMFPHSGNPGLIATRQAVEQTLGLAMDRYAMVNLQGFAEVVDALGGVEIVVERRIPTDAGRFIAPGRQLLNGGEALWYARSREGSDDFDRICRQQRLVGAMIDSVDPARIAGSFVQLARAAESNISTDIRVSELDAMVELLFKVRAGGISNHPITPTVINPGAPDFDALHHWVDAAIGEDGIRPTPEAPTPPQDGDPEPTPPADQEPARAGDPAPLPTQNGGPESEIAGCTP</sequence>
<dbReference type="EMBL" id="JAATJL010000001">
    <property type="protein sequence ID" value="NJC24107.1"/>
    <property type="molecule type" value="Genomic_DNA"/>
</dbReference>
<dbReference type="InterPro" id="IPR004474">
    <property type="entry name" value="LytR_CpsA_psr"/>
</dbReference>
<evidence type="ECO:0000313" key="5">
    <source>
        <dbReference type="EMBL" id="NJC24107.1"/>
    </source>
</evidence>
<dbReference type="Gene3D" id="3.40.630.190">
    <property type="entry name" value="LCP protein"/>
    <property type="match status" value="1"/>
</dbReference>
<keyword evidence="3" id="KW-0812">Transmembrane</keyword>
<keyword evidence="6" id="KW-1185">Reference proteome</keyword>
<keyword evidence="3" id="KW-0472">Membrane</keyword>
<dbReference type="NCBIfam" id="TIGR00350">
    <property type="entry name" value="lytR_cpsA_psr"/>
    <property type="match status" value="1"/>
</dbReference>
<dbReference type="InterPro" id="IPR050922">
    <property type="entry name" value="LytR/CpsA/Psr_CW_biosynth"/>
</dbReference>
<organism evidence="5 6">
    <name type="scientific">Arthrobacter pigmenti</name>
    <dbReference type="NCBI Taxonomy" id="271432"/>
    <lineage>
        <taxon>Bacteria</taxon>
        <taxon>Bacillati</taxon>
        <taxon>Actinomycetota</taxon>
        <taxon>Actinomycetes</taxon>
        <taxon>Micrococcales</taxon>
        <taxon>Micrococcaceae</taxon>
        <taxon>Arthrobacter</taxon>
    </lineage>
</organism>
<feature type="compositionally biased region" description="Pro residues" evidence="2">
    <location>
        <begin position="453"/>
        <end position="471"/>
    </location>
</feature>
<evidence type="ECO:0000259" key="4">
    <source>
        <dbReference type="Pfam" id="PF03816"/>
    </source>
</evidence>
<comment type="caution">
    <text evidence="5">The sequence shown here is derived from an EMBL/GenBank/DDBJ whole genome shotgun (WGS) entry which is preliminary data.</text>
</comment>
<evidence type="ECO:0000256" key="1">
    <source>
        <dbReference type="ARBA" id="ARBA00006068"/>
    </source>
</evidence>
<dbReference type="PANTHER" id="PTHR33392">
    <property type="entry name" value="POLYISOPRENYL-TEICHOIC ACID--PEPTIDOGLYCAN TEICHOIC ACID TRANSFERASE TAGU"/>
    <property type="match status" value="1"/>
</dbReference>
<proteinExistence type="inferred from homology"/>
<dbReference type="AlphaFoldDB" id="A0A846RVB1"/>
<comment type="similarity">
    <text evidence="1">Belongs to the LytR/CpsA/Psr (LCP) family.</text>
</comment>
<evidence type="ECO:0000256" key="2">
    <source>
        <dbReference type="SAM" id="MobiDB-lite"/>
    </source>
</evidence>
<keyword evidence="3" id="KW-1133">Transmembrane helix</keyword>
<feature type="transmembrane region" description="Helical" evidence="3">
    <location>
        <begin position="44"/>
        <end position="65"/>
    </location>
</feature>
<gene>
    <name evidence="5" type="ORF">BJ994_003183</name>
</gene>
<feature type="domain" description="Cell envelope-related transcriptional attenuator" evidence="4">
    <location>
        <begin position="202"/>
        <end position="371"/>
    </location>
</feature>
<dbReference type="Pfam" id="PF03816">
    <property type="entry name" value="LytR_cpsA_psr"/>
    <property type="match status" value="1"/>
</dbReference>
<protein>
    <submittedName>
        <fullName evidence="5">LCP family protein required for cell wall assembly</fullName>
    </submittedName>
</protein>
<dbReference type="RefSeq" id="WP_167995404.1">
    <property type="nucleotide sequence ID" value="NZ_JAATJL010000001.1"/>
</dbReference>
<feature type="transmembrane region" description="Helical" evidence="3">
    <location>
        <begin position="118"/>
        <end position="139"/>
    </location>
</feature>
<dbReference type="PANTHER" id="PTHR33392:SF6">
    <property type="entry name" value="POLYISOPRENYL-TEICHOIC ACID--PEPTIDOGLYCAN TEICHOIC ACID TRANSFERASE TAGU"/>
    <property type="match status" value="1"/>
</dbReference>
<name>A0A846RVB1_9MICC</name>
<dbReference type="Proteomes" id="UP000547458">
    <property type="component" value="Unassembled WGS sequence"/>
</dbReference>
<feature type="transmembrane region" description="Helical" evidence="3">
    <location>
        <begin position="80"/>
        <end position="106"/>
    </location>
</feature>
<reference evidence="5 6" key="1">
    <citation type="submission" date="2020-03" db="EMBL/GenBank/DDBJ databases">
        <title>Sequencing the genomes of 1000 actinobacteria strains.</title>
        <authorList>
            <person name="Klenk H.-P."/>
        </authorList>
    </citation>
    <scope>NUCLEOTIDE SEQUENCE [LARGE SCALE GENOMIC DNA]</scope>
    <source>
        <strain evidence="5 6">DSM 16403</strain>
    </source>
</reference>
<accession>A0A846RVB1</accession>
<evidence type="ECO:0000313" key="6">
    <source>
        <dbReference type="Proteomes" id="UP000547458"/>
    </source>
</evidence>